<sequence length="66" mass="6984">MVAIMQVSPESISAAIRTAPAFARLGLSMRDAAMRERAADALAAAIVEGLEHPRPDHDGSQMTLPL</sequence>
<name>A0A7Y2KNA9_SPHPI</name>
<reference evidence="1 2" key="1">
    <citation type="submission" date="2020-05" db="EMBL/GenBank/DDBJ databases">
        <title>Draft Genome Sequences of Sphingomonas sp. Isolated from the International Space Station.</title>
        <authorList>
            <person name="Bijlani S."/>
            <person name="Singh N.K."/>
            <person name="Mason C.E."/>
            <person name="Wang C.C."/>
            <person name="Venkateswaran K."/>
        </authorList>
    </citation>
    <scope>NUCLEOTIDE SEQUENCE [LARGE SCALE GENOMIC DNA]</scope>
    <source>
        <strain evidence="1 2">FKI-L5-BR-P1</strain>
    </source>
</reference>
<dbReference type="RefSeq" id="WP_170170779.1">
    <property type="nucleotide sequence ID" value="NZ_JABEOU010000022.1"/>
</dbReference>
<gene>
    <name evidence="1" type="ORF">HKX06_07040</name>
</gene>
<comment type="caution">
    <text evidence="1">The sequence shown here is derived from an EMBL/GenBank/DDBJ whole genome shotgun (WGS) entry which is preliminary data.</text>
</comment>
<protein>
    <submittedName>
        <fullName evidence="1">Uncharacterized protein</fullName>
    </submittedName>
</protein>
<dbReference type="EMBL" id="JABEOU010000022">
    <property type="protein sequence ID" value="NNG57132.1"/>
    <property type="molecule type" value="Genomic_DNA"/>
</dbReference>
<accession>A0A7Y2KNA9</accession>
<organism evidence="1 2">
    <name type="scientific">Sphingomonas paucimobilis</name>
    <name type="common">Pseudomonas paucimobilis</name>
    <dbReference type="NCBI Taxonomy" id="13689"/>
    <lineage>
        <taxon>Bacteria</taxon>
        <taxon>Pseudomonadati</taxon>
        <taxon>Pseudomonadota</taxon>
        <taxon>Alphaproteobacteria</taxon>
        <taxon>Sphingomonadales</taxon>
        <taxon>Sphingomonadaceae</taxon>
        <taxon>Sphingomonas</taxon>
    </lineage>
</organism>
<dbReference type="AlphaFoldDB" id="A0A7Y2KNA9"/>
<dbReference type="Proteomes" id="UP000550136">
    <property type="component" value="Unassembled WGS sequence"/>
</dbReference>
<dbReference type="InterPro" id="IPR046662">
    <property type="entry name" value="DUF6771"/>
</dbReference>
<evidence type="ECO:0000313" key="2">
    <source>
        <dbReference type="Proteomes" id="UP000550136"/>
    </source>
</evidence>
<proteinExistence type="predicted"/>
<dbReference type="Pfam" id="PF20561">
    <property type="entry name" value="DUF6771"/>
    <property type="match status" value="1"/>
</dbReference>
<evidence type="ECO:0000313" key="1">
    <source>
        <dbReference type="EMBL" id="NNG57132.1"/>
    </source>
</evidence>